<dbReference type="Proteomes" id="UP000309340">
    <property type="component" value="Unassembled WGS sequence"/>
</dbReference>
<dbReference type="EMBL" id="NAJQ01000525">
    <property type="protein sequence ID" value="TKA68203.1"/>
    <property type="molecule type" value="Genomic_DNA"/>
</dbReference>
<proteinExistence type="predicted"/>
<name>A0A4U0WZX0_9PEZI</name>
<evidence type="ECO:0000313" key="3">
    <source>
        <dbReference type="Proteomes" id="UP000309340"/>
    </source>
</evidence>
<gene>
    <name evidence="2" type="ORF">B0A55_09373</name>
</gene>
<evidence type="ECO:0008006" key="4">
    <source>
        <dbReference type="Google" id="ProtNLM"/>
    </source>
</evidence>
<feature type="chain" id="PRO_5020433560" description="Apple domain-containing protein" evidence="1">
    <location>
        <begin position="20"/>
        <end position="178"/>
    </location>
</feature>
<evidence type="ECO:0000313" key="2">
    <source>
        <dbReference type="EMBL" id="TKA68203.1"/>
    </source>
</evidence>
<dbReference type="STRING" id="329884.A0A4U0WZX0"/>
<keyword evidence="1" id="KW-0732">Signal</keyword>
<accession>A0A4U0WZX0</accession>
<evidence type="ECO:0000256" key="1">
    <source>
        <dbReference type="SAM" id="SignalP"/>
    </source>
</evidence>
<keyword evidence="3" id="KW-1185">Reference proteome</keyword>
<dbReference type="AlphaFoldDB" id="A0A4U0WZX0"/>
<sequence length="178" mass="18509">MATLYQVLALAALVSNAAAVLSAASLPPISSYSYTFTVTTPTTLWHAPAFATSSPASPPCADSMCPALNGKSCVDADGDVYGVLCDTRFSGTVITNSGKKEKAKKGRMIRGQSMDAESELDKRDFTGTFDGCADFCNSYDDLSAPCTGVAYQGGYCMVFDTITGTFAQAGGIAAVRQT</sequence>
<feature type="signal peptide" evidence="1">
    <location>
        <begin position="1"/>
        <end position="19"/>
    </location>
</feature>
<organism evidence="2 3">
    <name type="scientific">Friedmanniomyces simplex</name>
    <dbReference type="NCBI Taxonomy" id="329884"/>
    <lineage>
        <taxon>Eukaryota</taxon>
        <taxon>Fungi</taxon>
        <taxon>Dikarya</taxon>
        <taxon>Ascomycota</taxon>
        <taxon>Pezizomycotina</taxon>
        <taxon>Dothideomycetes</taxon>
        <taxon>Dothideomycetidae</taxon>
        <taxon>Mycosphaerellales</taxon>
        <taxon>Teratosphaeriaceae</taxon>
        <taxon>Friedmanniomyces</taxon>
    </lineage>
</organism>
<comment type="caution">
    <text evidence="2">The sequence shown here is derived from an EMBL/GenBank/DDBJ whole genome shotgun (WGS) entry which is preliminary data.</text>
</comment>
<protein>
    <recommendedName>
        <fullName evidence="4">Apple domain-containing protein</fullName>
    </recommendedName>
</protein>
<reference evidence="2 3" key="1">
    <citation type="submission" date="2017-03" db="EMBL/GenBank/DDBJ databases">
        <title>Genomes of endolithic fungi from Antarctica.</title>
        <authorList>
            <person name="Coleine C."/>
            <person name="Masonjones S."/>
            <person name="Stajich J.E."/>
        </authorList>
    </citation>
    <scope>NUCLEOTIDE SEQUENCE [LARGE SCALE GENOMIC DNA]</scope>
    <source>
        <strain evidence="2 3">CCFEE 5184</strain>
    </source>
</reference>
<dbReference type="OrthoDB" id="3896123at2759"/>